<evidence type="ECO:0000256" key="1">
    <source>
        <dbReference type="SAM" id="MobiDB-lite"/>
    </source>
</evidence>
<name>A0A6J7MMC7_9ZZZZ</name>
<dbReference type="InterPro" id="IPR009839">
    <property type="entry name" value="SseB_N"/>
</dbReference>
<organism evidence="3">
    <name type="scientific">freshwater metagenome</name>
    <dbReference type="NCBI Taxonomy" id="449393"/>
    <lineage>
        <taxon>unclassified sequences</taxon>
        <taxon>metagenomes</taxon>
        <taxon>ecological metagenomes</taxon>
    </lineage>
</organism>
<feature type="region of interest" description="Disordered" evidence="1">
    <location>
        <begin position="75"/>
        <end position="100"/>
    </location>
</feature>
<evidence type="ECO:0000313" key="3">
    <source>
        <dbReference type="EMBL" id="CAB4982091.1"/>
    </source>
</evidence>
<sequence length="100" mass="9799">MAVVSMISAAGEKGLLAFTGVDAMAQWDSAARPVAVTGAAAAQAALDDGAQALVIDVLGPARAVIAGPDLVALATRPDSGPDERTPPSSGFIRVSGPESG</sequence>
<dbReference type="EMBL" id="CAFBOM010000066">
    <property type="protein sequence ID" value="CAB4982091.1"/>
    <property type="molecule type" value="Genomic_DNA"/>
</dbReference>
<proteinExistence type="predicted"/>
<evidence type="ECO:0000259" key="2">
    <source>
        <dbReference type="Pfam" id="PF07179"/>
    </source>
</evidence>
<gene>
    <name evidence="3" type="ORF">UFOPK3957_00524</name>
</gene>
<reference evidence="3" key="1">
    <citation type="submission" date="2020-05" db="EMBL/GenBank/DDBJ databases">
        <authorList>
            <person name="Chiriac C."/>
            <person name="Salcher M."/>
            <person name="Ghai R."/>
            <person name="Kavagutti S V."/>
        </authorList>
    </citation>
    <scope>NUCLEOTIDE SEQUENCE</scope>
</reference>
<dbReference type="AlphaFoldDB" id="A0A6J7MMC7"/>
<accession>A0A6J7MMC7</accession>
<dbReference type="Pfam" id="PF07179">
    <property type="entry name" value="SseB"/>
    <property type="match status" value="1"/>
</dbReference>
<feature type="domain" description="SseB protein N-terminal" evidence="2">
    <location>
        <begin position="1"/>
        <end position="70"/>
    </location>
</feature>
<protein>
    <submittedName>
        <fullName evidence="3">Unannotated protein</fullName>
    </submittedName>
</protein>